<feature type="compositionally biased region" description="Polar residues" evidence="1">
    <location>
        <begin position="29"/>
        <end position="47"/>
    </location>
</feature>
<dbReference type="EMBL" id="CM000131">
    <property type="protein sequence ID" value="EEC80358.1"/>
    <property type="molecule type" value="Genomic_DNA"/>
</dbReference>
<gene>
    <name evidence="2" type="ORF">OsI_22450</name>
</gene>
<accession>B8B0C5</accession>
<feature type="compositionally biased region" description="Basic and acidic residues" evidence="1">
    <location>
        <begin position="11"/>
        <end position="25"/>
    </location>
</feature>
<sequence>MLSLSPVPSDAAERAPRHRAGEAKPGRWSATTRDTSPLQVTLIQLPQTACPVEVDGNDDGNDEEDDPAGCPPVAISLPSPAPAGDYRRRCYK</sequence>
<feature type="region of interest" description="Disordered" evidence="1">
    <location>
        <begin position="1"/>
        <end position="92"/>
    </location>
</feature>
<dbReference type="STRING" id="39946.B8B0C5"/>
<evidence type="ECO:0000256" key="1">
    <source>
        <dbReference type="SAM" id="MobiDB-lite"/>
    </source>
</evidence>
<organism evidence="2 3">
    <name type="scientific">Oryza sativa subsp. indica</name>
    <name type="common">Rice</name>
    <dbReference type="NCBI Taxonomy" id="39946"/>
    <lineage>
        <taxon>Eukaryota</taxon>
        <taxon>Viridiplantae</taxon>
        <taxon>Streptophyta</taxon>
        <taxon>Embryophyta</taxon>
        <taxon>Tracheophyta</taxon>
        <taxon>Spermatophyta</taxon>
        <taxon>Magnoliopsida</taxon>
        <taxon>Liliopsida</taxon>
        <taxon>Poales</taxon>
        <taxon>Poaceae</taxon>
        <taxon>BOP clade</taxon>
        <taxon>Oryzoideae</taxon>
        <taxon>Oryzeae</taxon>
        <taxon>Oryzinae</taxon>
        <taxon>Oryza</taxon>
        <taxon>Oryza sativa</taxon>
    </lineage>
</organism>
<feature type="compositionally biased region" description="Acidic residues" evidence="1">
    <location>
        <begin position="55"/>
        <end position="67"/>
    </location>
</feature>
<protein>
    <submittedName>
        <fullName evidence="2">Uncharacterized protein</fullName>
    </submittedName>
</protein>
<evidence type="ECO:0000313" key="3">
    <source>
        <dbReference type="Proteomes" id="UP000007015"/>
    </source>
</evidence>
<dbReference type="Gramene" id="BGIOSGA021495-TA">
    <property type="protein sequence ID" value="BGIOSGA021495-PA"/>
    <property type="gene ID" value="BGIOSGA021495"/>
</dbReference>
<name>B8B0C5_ORYSI</name>
<dbReference type="AlphaFoldDB" id="B8B0C5"/>
<proteinExistence type="predicted"/>
<reference evidence="2 3" key="1">
    <citation type="journal article" date="2005" name="PLoS Biol.">
        <title>The genomes of Oryza sativa: a history of duplications.</title>
        <authorList>
            <person name="Yu J."/>
            <person name="Wang J."/>
            <person name="Lin W."/>
            <person name="Li S."/>
            <person name="Li H."/>
            <person name="Zhou J."/>
            <person name="Ni P."/>
            <person name="Dong W."/>
            <person name="Hu S."/>
            <person name="Zeng C."/>
            <person name="Zhang J."/>
            <person name="Zhang Y."/>
            <person name="Li R."/>
            <person name="Xu Z."/>
            <person name="Li S."/>
            <person name="Li X."/>
            <person name="Zheng H."/>
            <person name="Cong L."/>
            <person name="Lin L."/>
            <person name="Yin J."/>
            <person name="Geng J."/>
            <person name="Li G."/>
            <person name="Shi J."/>
            <person name="Liu J."/>
            <person name="Lv H."/>
            <person name="Li J."/>
            <person name="Wang J."/>
            <person name="Deng Y."/>
            <person name="Ran L."/>
            <person name="Shi X."/>
            <person name="Wang X."/>
            <person name="Wu Q."/>
            <person name="Li C."/>
            <person name="Ren X."/>
            <person name="Wang J."/>
            <person name="Wang X."/>
            <person name="Li D."/>
            <person name="Liu D."/>
            <person name="Zhang X."/>
            <person name="Ji Z."/>
            <person name="Zhao W."/>
            <person name="Sun Y."/>
            <person name="Zhang Z."/>
            <person name="Bao J."/>
            <person name="Han Y."/>
            <person name="Dong L."/>
            <person name="Ji J."/>
            <person name="Chen P."/>
            <person name="Wu S."/>
            <person name="Liu J."/>
            <person name="Xiao Y."/>
            <person name="Bu D."/>
            <person name="Tan J."/>
            <person name="Yang L."/>
            <person name="Ye C."/>
            <person name="Zhang J."/>
            <person name="Xu J."/>
            <person name="Zhou Y."/>
            <person name="Yu Y."/>
            <person name="Zhang B."/>
            <person name="Zhuang S."/>
            <person name="Wei H."/>
            <person name="Liu B."/>
            <person name="Lei M."/>
            <person name="Yu H."/>
            <person name="Li Y."/>
            <person name="Xu H."/>
            <person name="Wei S."/>
            <person name="He X."/>
            <person name="Fang L."/>
            <person name="Zhang Z."/>
            <person name="Zhang Y."/>
            <person name="Huang X."/>
            <person name="Su Z."/>
            <person name="Tong W."/>
            <person name="Li J."/>
            <person name="Tong Z."/>
            <person name="Li S."/>
            <person name="Ye J."/>
            <person name="Wang L."/>
            <person name="Fang L."/>
            <person name="Lei T."/>
            <person name="Chen C."/>
            <person name="Chen H."/>
            <person name="Xu Z."/>
            <person name="Li H."/>
            <person name="Huang H."/>
            <person name="Zhang F."/>
            <person name="Xu H."/>
            <person name="Li N."/>
            <person name="Zhao C."/>
            <person name="Li S."/>
            <person name="Dong L."/>
            <person name="Huang Y."/>
            <person name="Li L."/>
            <person name="Xi Y."/>
            <person name="Qi Q."/>
            <person name="Li W."/>
            <person name="Zhang B."/>
            <person name="Hu W."/>
            <person name="Zhang Y."/>
            <person name="Tian X."/>
            <person name="Jiao Y."/>
            <person name="Liang X."/>
            <person name="Jin J."/>
            <person name="Gao L."/>
            <person name="Zheng W."/>
            <person name="Hao B."/>
            <person name="Liu S."/>
            <person name="Wang W."/>
            <person name="Yuan L."/>
            <person name="Cao M."/>
            <person name="McDermott J."/>
            <person name="Samudrala R."/>
            <person name="Wang J."/>
            <person name="Wong G.K."/>
            <person name="Yang H."/>
        </authorList>
    </citation>
    <scope>NUCLEOTIDE SEQUENCE [LARGE SCALE GENOMIC DNA]</scope>
    <source>
        <strain evidence="3">cv. 93-11</strain>
    </source>
</reference>
<dbReference type="HOGENOM" id="CLU_2417170_0_0_1"/>
<keyword evidence="3" id="KW-1185">Reference proteome</keyword>
<dbReference type="Proteomes" id="UP000007015">
    <property type="component" value="Chromosome 6"/>
</dbReference>
<evidence type="ECO:0000313" key="2">
    <source>
        <dbReference type="EMBL" id="EEC80358.1"/>
    </source>
</evidence>